<evidence type="ECO:0000256" key="2">
    <source>
        <dbReference type="SAM" id="Coils"/>
    </source>
</evidence>
<dbReference type="InterPro" id="IPR021133">
    <property type="entry name" value="HEAT_type_2"/>
</dbReference>
<organism evidence="4 5">
    <name type="scientific">Trichogramma kaykai</name>
    <dbReference type="NCBI Taxonomy" id="54128"/>
    <lineage>
        <taxon>Eukaryota</taxon>
        <taxon>Metazoa</taxon>
        <taxon>Ecdysozoa</taxon>
        <taxon>Arthropoda</taxon>
        <taxon>Hexapoda</taxon>
        <taxon>Insecta</taxon>
        <taxon>Pterygota</taxon>
        <taxon>Neoptera</taxon>
        <taxon>Endopterygota</taxon>
        <taxon>Hymenoptera</taxon>
        <taxon>Apocrita</taxon>
        <taxon>Proctotrupomorpha</taxon>
        <taxon>Chalcidoidea</taxon>
        <taxon>Trichogrammatidae</taxon>
        <taxon>Trichogramma</taxon>
    </lineage>
</organism>
<reference evidence="4 5" key="1">
    <citation type="journal article" date="2024" name="bioRxiv">
        <title>A reference genome for Trichogramma kaykai: A tiny desert-dwelling parasitoid wasp with competing sex-ratio distorters.</title>
        <authorList>
            <person name="Culotta J."/>
            <person name="Lindsey A.R."/>
        </authorList>
    </citation>
    <scope>NUCLEOTIDE SEQUENCE [LARGE SCALE GENOMIC DNA]</scope>
    <source>
        <strain evidence="4 5">KSX58</strain>
    </source>
</reference>
<feature type="coiled-coil region" evidence="2">
    <location>
        <begin position="116"/>
        <end position="143"/>
    </location>
</feature>
<feature type="repeat" description="HEAT" evidence="1">
    <location>
        <begin position="897"/>
        <end position="935"/>
    </location>
</feature>
<dbReference type="Gene3D" id="1.25.10.10">
    <property type="entry name" value="Leucine-rich Repeat Variant"/>
    <property type="match status" value="2"/>
</dbReference>
<feature type="region of interest" description="Disordered" evidence="3">
    <location>
        <begin position="283"/>
        <end position="311"/>
    </location>
</feature>
<gene>
    <name evidence="4" type="ORF">TKK_009492</name>
</gene>
<accession>A0ABD2WVT3</accession>
<sequence>MASSGIVNEHEVRTSCPRPTETNKEKAAMISYEEIATKLLNERLLLTALELHAELCEADRELPILKDFFSNPNNFECLNIKPEPCLSIARSGSQATLDSLDMTRFSEDGGGVDERVAVLEFELRKAKENINSLRANLTVVTESEVSTPEKGSDKPILDHPIRPHEKRALNFLVNEYLLANLYKLTSITFSDENDDQDFEDWQDVGLNIPKPPELIQVYREFMRSTGYDKPPQSSIAVQTDEEDSVDGVEKDALTKLVSDQEEEIKKLKEKIAQLESMIANSNLTTIIDEQPGRSGTTQTSDSNSTTPDKFELLESPPIQEGLISQQLPETEEDDSGSIVVSIGETEASERDWTRIQYLKNDVNVTNGNSPSRQLPTNFRREVLKLCLIETPSCVAEVINEPLKDNITRDNIAEIMSYVLPRLVPNIVLNKREEVIALILSAIKLHANPAEREKLYHLLFGLQKRLQDEERHMILAGLSAIARLDPEPSENEEVLNLCWEYSQHKYPEQRILAAECCATLALYTTSGVRNSLMISMLQQMLLDDQDASVRCSVVKSLALLVALMDDSDKYFQCEELALTALDDVSDDVVEAATTILIPILAQWALSMKRLQSHLLPRILTKLKSLLKPNLSSPGMRPEYHNNDNRALVLIDVMRYLLPHTIVCTIDVEPVRQRMQESVPSRLPTEFLNLCTTPLSNPKIFHNCDVDLGIMLNTFLLTAWDDCTWLELDWIVDKLIFEYIEIMQLVQSTHESVMNGLLTYLQCLCTGFGKYITQNKIAAAFKPLINSIDIELSEVNDVKKLTNVNLVPAYLTILTTLDSNKFTNALKQYIISLARRSEDLSGLETMVVKYCAQSELQELVLSGIWDGVVYDDPRVKCATASILGTIISKISDKLVDIRIAPAVVTLSTDSDLTVKAAAIPLLGKLITECDTRDVKDKARGALESILRDPSGIPDVLIVPLILAIAAAAPYCPQSYLEDVIATQLTGITASTLQKSRNVELANALVEAYSVIVYCNLSNQCMVNLIAPGLKYLDNLVNQVVPLQKDTVRALLREVDSKKDTPSKLDRSASMGSGISLSMASVNVGQGVEDMRQRMSKMFHQKTTSPSMPSIFRKKT</sequence>
<dbReference type="PROSITE" id="PS50077">
    <property type="entry name" value="HEAT_REPEAT"/>
    <property type="match status" value="1"/>
</dbReference>
<proteinExistence type="predicted"/>
<dbReference type="AlphaFoldDB" id="A0ABD2WVT3"/>
<evidence type="ECO:0008006" key="6">
    <source>
        <dbReference type="Google" id="ProtNLM"/>
    </source>
</evidence>
<evidence type="ECO:0000313" key="4">
    <source>
        <dbReference type="EMBL" id="KAL3396612.1"/>
    </source>
</evidence>
<dbReference type="InterPro" id="IPR016024">
    <property type="entry name" value="ARM-type_fold"/>
</dbReference>
<comment type="caution">
    <text evidence="4">The sequence shown here is derived from an EMBL/GenBank/DDBJ whole genome shotgun (WGS) entry which is preliminary data.</text>
</comment>
<dbReference type="SUPFAM" id="SSF48371">
    <property type="entry name" value="ARM repeat"/>
    <property type="match status" value="1"/>
</dbReference>
<keyword evidence="2" id="KW-0175">Coiled coil</keyword>
<dbReference type="PANTHER" id="PTHR32059:SF0">
    <property type="entry name" value="RAB11-BINDING PROTEIN RELCH"/>
    <property type="match status" value="1"/>
</dbReference>
<keyword evidence="5" id="KW-1185">Reference proteome</keyword>
<evidence type="ECO:0000256" key="1">
    <source>
        <dbReference type="PROSITE-ProRule" id="PRU00103"/>
    </source>
</evidence>
<dbReference type="EMBL" id="JBJJXI010000070">
    <property type="protein sequence ID" value="KAL3396612.1"/>
    <property type="molecule type" value="Genomic_DNA"/>
</dbReference>
<dbReference type="PANTHER" id="PTHR32059">
    <property type="entry name" value="RAB11-BINDING PROTEIN RELCH"/>
    <property type="match status" value="1"/>
</dbReference>
<dbReference type="InterPro" id="IPR011989">
    <property type="entry name" value="ARM-like"/>
</dbReference>
<evidence type="ECO:0000256" key="3">
    <source>
        <dbReference type="SAM" id="MobiDB-lite"/>
    </source>
</evidence>
<evidence type="ECO:0000313" key="5">
    <source>
        <dbReference type="Proteomes" id="UP001627154"/>
    </source>
</evidence>
<feature type="region of interest" description="Disordered" evidence="3">
    <location>
        <begin position="1"/>
        <end position="23"/>
    </location>
</feature>
<dbReference type="PROSITE" id="PS50896">
    <property type="entry name" value="LISH"/>
    <property type="match status" value="1"/>
</dbReference>
<dbReference type="InterPro" id="IPR040362">
    <property type="entry name" value="RELCH"/>
</dbReference>
<dbReference type="Proteomes" id="UP001627154">
    <property type="component" value="Unassembled WGS sequence"/>
</dbReference>
<dbReference type="InterPro" id="IPR006594">
    <property type="entry name" value="LisH"/>
</dbReference>
<name>A0ABD2WVT3_9HYME</name>
<feature type="compositionally biased region" description="Polar residues" evidence="3">
    <location>
        <begin position="283"/>
        <end position="307"/>
    </location>
</feature>
<protein>
    <recommendedName>
        <fullName evidence="6">LisH domain-containing protein</fullName>
    </recommendedName>
</protein>